<keyword evidence="5" id="KW-1003">Cell membrane</keyword>
<evidence type="ECO:0000256" key="10">
    <source>
        <dbReference type="SAM" id="Phobius"/>
    </source>
</evidence>
<sequence>MEESKNPLGIEKVSKLIIQFSIPAIIGMVINALYNVVDRIYIGNAPGLGQNGLAGITIGFPIMIILIAIGLLFGVGGATLFSIKLGEGKPKEAEEALGNAFTLLIVSGLAFMILGQLFLTRVLTLFGASETVLPYSMEYMRVIFFGAIFQIVSLGMNNFMRADGQPKLAMITMFMGAGVNIVLDPVFIYVFNMGMAGAAWATILSQFISMVWILAYFKGKRSRHKIHLKNMRLKWRTASRLTALGLPSFFIQLANSLLNVVLNVNLTAYGGDIAVSGMGIVNSIQTILLMPITGLVQGTQPIISFNHGAKKFNRVWQAQKIAIMAATTIVVVGWIVTRVAPGLLVSMFNRDPELMAFSSFALQAWFTCLPVIGFQIVASNYFQATGKTTIAIILTLTRQFLLLLPAIFVFSNIWGLEGILYSAPFSDAVSVLLTGTLYIGAAKKLKREMHAQERLDFE</sequence>
<evidence type="ECO:0000313" key="12">
    <source>
        <dbReference type="Proteomes" id="UP000664601"/>
    </source>
</evidence>
<keyword evidence="4" id="KW-0813">Transport</keyword>
<dbReference type="PANTHER" id="PTHR43823:SF3">
    <property type="entry name" value="MULTIDRUG EXPORT PROTEIN MEPA"/>
    <property type="match status" value="1"/>
</dbReference>
<keyword evidence="12" id="KW-1185">Reference proteome</keyword>
<comment type="subcellular location">
    <subcellularLocation>
        <location evidence="1">Cell membrane</location>
        <topology evidence="1">Multi-pass membrane protein</topology>
    </subcellularLocation>
</comment>
<comment type="caution">
    <text evidence="11">The sequence shown here is derived from an EMBL/GenBank/DDBJ whole genome shotgun (WGS) entry which is preliminary data.</text>
</comment>
<gene>
    <name evidence="11" type="ORF">JZO70_11095</name>
</gene>
<evidence type="ECO:0000256" key="7">
    <source>
        <dbReference type="ARBA" id="ARBA00022989"/>
    </source>
</evidence>
<evidence type="ECO:0000256" key="1">
    <source>
        <dbReference type="ARBA" id="ARBA00004651"/>
    </source>
</evidence>
<proteinExistence type="inferred from homology"/>
<reference evidence="11 12" key="1">
    <citation type="submission" date="2021-03" db="EMBL/GenBank/DDBJ databases">
        <title>Enterococcal diversity collection.</title>
        <authorList>
            <person name="Gilmore M.S."/>
            <person name="Schwartzman J."/>
            <person name="Van Tyne D."/>
            <person name="Martin M."/>
            <person name="Earl A.M."/>
            <person name="Manson A.L."/>
            <person name="Straub T."/>
            <person name="Salamzade R."/>
            <person name="Saavedra J."/>
            <person name="Lebreton F."/>
            <person name="Prichula J."/>
            <person name="Schaufler K."/>
            <person name="Gaca A."/>
            <person name="Sgardioli B."/>
            <person name="Wagenaar J."/>
            <person name="Strong T."/>
        </authorList>
    </citation>
    <scope>NUCLEOTIDE SEQUENCE [LARGE SCALE GENOMIC DNA]</scope>
    <source>
        <strain evidence="11 12">669A</strain>
    </source>
</reference>
<evidence type="ECO:0000256" key="9">
    <source>
        <dbReference type="ARBA" id="ARBA00023251"/>
    </source>
</evidence>
<feature type="transmembrane region" description="Helical" evidence="10">
    <location>
        <begin position="419"/>
        <end position="440"/>
    </location>
</feature>
<keyword evidence="9" id="KW-0046">Antibiotic resistance</keyword>
<evidence type="ECO:0000256" key="6">
    <source>
        <dbReference type="ARBA" id="ARBA00022692"/>
    </source>
</evidence>
<organism evidence="11 12">
    <name type="scientific">Candidatus Enterococcus moelleringii</name>
    <dbReference type="NCBI Taxonomy" id="2815325"/>
    <lineage>
        <taxon>Bacteria</taxon>
        <taxon>Bacillati</taxon>
        <taxon>Bacillota</taxon>
        <taxon>Bacilli</taxon>
        <taxon>Lactobacillales</taxon>
        <taxon>Enterococcaceae</taxon>
        <taxon>Enterococcus</taxon>
    </lineage>
</organism>
<keyword evidence="6 10" id="KW-0812">Transmembrane</keyword>
<feature type="transmembrane region" description="Helical" evidence="10">
    <location>
        <begin position="273"/>
        <end position="296"/>
    </location>
</feature>
<keyword evidence="8 10" id="KW-0472">Membrane</keyword>
<dbReference type="InterPro" id="IPR002528">
    <property type="entry name" value="MATE_fam"/>
</dbReference>
<feature type="transmembrane region" description="Helical" evidence="10">
    <location>
        <begin position="168"/>
        <end position="191"/>
    </location>
</feature>
<dbReference type="PIRSF" id="PIRSF006603">
    <property type="entry name" value="DinF"/>
    <property type="match status" value="1"/>
</dbReference>
<dbReference type="InterPro" id="IPR051327">
    <property type="entry name" value="MATE_MepA_subfamily"/>
</dbReference>
<feature type="transmembrane region" description="Helical" evidence="10">
    <location>
        <begin position="317"/>
        <end position="336"/>
    </location>
</feature>
<evidence type="ECO:0000313" key="11">
    <source>
        <dbReference type="EMBL" id="MBO1306711.1"/>
    </source>
</evidence>
<feature type="transmembrane region" description="Helical" evidence="10">
    <location>
        <begin position="197"/>
        <end position="217"/>
    </location>
</feature>
<dbReference type="RefSeq" id="WP_207673638.1">
    <property type="nucleotide sequence ID" value="NZ_JAFREM010000017.1"/>
</dbReference>
<feature type="transmembrane region" description="Helical" evidence="10">
    <location>
        <begin position="54"/>
        <end position="75"/>
    </location>
</feature>
<dbReference type="PANTHER" id="PTHR43823">
    <property type="entry name" value="SPORULATION PROTEIN YKVU"/>
    <property type="match status" value="1"/>
</dbReference>
<dbReference type="EMBL" id="JAFREM010000017">
    <property type="protein sequence ID" value="MBO1306711.1"/>
    <property type="molecule type" value="Genomic_DNA"/>
</dbReference>
<feature type="transmembrane region" description="Helical" evidence="10">
    <location>
        <begin position="16"/>
        <end position="34"/>
    </location>
</feature>
<feature type="transmembrane region" description="Helical" evidence="10">
    <location>
        <begin position="139"/>
        <end position="156"/>
    </location>
</feature>
<dbReference type="InterPro" id="IPR048279">
    <property type="entry name" value="MdtK-like"/>
</dbReference>
<dbReference type="InterPro" id="IPR045070">
    <property type="entry name" value="MATE_MepA-like"/>
</dbReference>
<dbReference type="Pfam" id="PF01554">
    <property type="entry name" value="MatE"/>
    <property type="match status" value="2"/>
</dbReference>
<name>A0ABS3LAR6_9ENTE</name>
<feature type="transmembrane region" description="Helical" evidence="10">
    <location>
        <begin position="96"/>
        <end position="119"/>
    </location>
</feature>
<feature type="transmembrane region" description="Helical" evidence="10">
    <location>
        <begin position="356"/>
        <end position="378"/>
    </location>
</feature>
<dbReference type="NCBIfam" id="TIGR00797">
    <property type="entry name" value="matE"/>
    <property type="match status" value="1"/>
</dbReference>
<feature type="transmembrane region" description="Helical" evidence="10">
    <location>
        <begin position="238"/>
        <end position="261"/>
    </location>
</feature>
<evidence type="ECO:0000256" key="8">
    <source>
        <dbReference type="ARBA" id="ARBA00023136"/>
    </source>
</evidence>
<evidence type="ECO:0000256" key="2">
    <source>
        <dbReference type="ARBA" id="ARBA00008417"/>
    </source>
</evidence>
<accession>A0ABS3LAR6</accession>
<protein>
    <recommendedName>
        <fullName evidence="3">Multidrug export protein MepA</fullName>
    </recommendedName>
</protein>
<evidence type="ECO:0000256" key="4">
    <source>
        <dbReference type="ARBA" id="ARBA00022448"/>
    </source>
</evidence>
<feature type="transmembrane region" description="Helical" evidence="10">
    <location>
        <begin position="390"/>
        <end position="413"/>
    </location>
</feature>
<evidence type="ECO:0000256" key="5">
    <source>
        <dbReference type="ARBA" id="ARBA00022475"/>
    </source>
</evidence>
<comment type="similarity">
    <text evidence="2">Belongs to the multi antimicrobial extrusion (MATE) (TC 2.A.66.1) family. MepA subfamily.</text>
</comment>
<dbReference type="Proteomes" id="UP000664601">
    <property type="component" value="Unassembled WGS sequence"/>
</dbReference>
<keyword evidence="7 10" id="KW-1133">Transmembrane helix</keyword>
<dbReference type="CDD" id="cd13143">
    <property type="entry name" value="MATE_MepA_like"/>
    <property type="match status" value="1"/>
</dbReference>
<evidence type="ECO:0000256" key="3">
    <source>
        <dbReference type="ARBA" id="ARBA00022106"/>
    </source>
</evidence>